<reference evidence="2" key="1">
    <citation type="submission" date="2022-06" db="EMBL/GenBank/DDBJ databases">
        <title>Nostosin G and Spiroidesin B from the Cyanobacterium Dolichospermum sp. NIES-1697.</title>
        <authorList>
            <person name="Phan C.-S."/>
            <person name="Mehjabin J.J."/>
            <person name="Anas A.R.J."/>
            <person name="Hayasaka M."/>
            <person name="Onoki R."/>
            <person name="Wang J."/>
            <person name="Umezawa T."/>
            <person name="Washio K."/>
            <person name="Morikawa M."/>
            <person name="Okino T."/>
        </authorList>
    </citation>
    <scope>NUCLEOTIDE SEQUENCE</scope>
    <source>
        <strain evidence="2">NIES-1697</strain>
    </source>
</reference>
<sequence length="304" mass="34580">MIICCYNSATRIQKTLQHLALQILDDQISCEIIVVNNASTDNLDIVVKDTWLSCGSPFPLKVIFEPTPGLAYARRSGVLSASYTYGVFCDDDNWLSPDYLIKVVKIFNTKPQMGLIGGCSTPVLEDNGPAWFYTKSSAFAVGIQAPETGDITDRGFVWGAGMSFRVQVLKSIYEAGIKPLVSGRKGDVLTSGDDGEISAWYIFSGYHIWYDSEMRFQHFIPKTRLSDEYYQKFFQRKYPTLWQTYGRYLTVRYFLVYPRQSIADLAKGFVRYLLSVVILLTQPQDILTVIQVERKVKRSLKNQK</sequence>
<gene>
    <name evidence="2" type="ORF">NG743_16985</name>
</gene>
<evidence type="ECO:0000313" key="2">
    <source>
        <dbReference type="EMBL" id="UUO13751.1"/>
    </source>
</evidence>
<dbReference type="SUPFAM" id="SSF53448">
    <property type="entry name" value="Nucleotide-diphospho-sugar transferases"/>
    <property type="match status" value="1"/>
</dbReference>
<dbReference type="Proteomes" id="UP001057561">
    <property type="component" value="Chromosome"/>
</dbReference>
<dbReference type="PANTHER" id="PTHR22916">
    <property type="entry name" value="GLYCOSYLTRANSFERASE"/>
    <property type="match status" value="1"/>
</dbReference>
<dbReference type="InterPro" id="IPR029044">
    <property type="entry name" value="Nucleotide-diphossugar_trans"/>
</dbReference>
<evidence type="ECO:0000259" key="1">
    <source>
        <dbReference type="Pfam" id="PF00535"/>
    </source>
</evidence>
<dbReference type="Pfam" id="PF00535">
    <property type="entry name" value="Glycos_transf_2"/>
    <property type="match status" value="1"/>
</dbReference>
<accession>A0ABY5LP58</accession>
<organism evidence="2 3">
    <name type="scientific">Dolichospermum heterosporum TAC447</name>
    <dbReference type="NCBI Taxonomy" id="747523"/>
    <lineage>
        <taxon>Bacteria</taxon>
        <taxon>Bacillati</taxon>
        <taxon>Cyanobacteriota</taxon>
        <taxon>Cyanophyceae</taxon>
        <taxon>Nostocales</taxon>
        <taxon>Aphanizomenonaceae</taxon>
        <taxon>Dolichospermum</taxon>
        <taxon>Dolichospermum heterosporum</taxon>
    </lineage>
</organism>
<evidence type="ECO:0000313" key="3">
    <source>
        <dbReference type="Proteomes" id="UP001057561"/>
    </source>
</evidence>
<proteinExistence type="predicted"/>
<feature type="domain" description="Glycosyltransferase 2-like" evidence="1">
    <location>
        <begin position="2"/>
        <end position="117"/>
    </location>
</feature>
<protein>
    <submittedName>
        <fullName evidence="2">Glycosyltransferase family 2 protein</fullName>
    </submittedName>
</protein>
<dbReference type="Gene3D" id="3.90.550.10">
    <property type="entry name" value="Spore Coat Polysaccharide Biosynthesis Protein SpsA, Chain A"/>
    <property type="match status" value="1"/>
</dbReference>
<dbReference type="PANTHER" id="PTHR22916:SF3">
    <property type="entry name" value="UDP-GLCNAC:BETAGAL BETA-1,3-N-ACETYLGLUCOSAMINYLTRANSFERASE-LIKE PROTEIN 1"/>
    <property type="match status" value="1"/>
</dbReference>
<dbReference type="CDD" id="cd00761">
    <property type="entry name" value="Glyco_tranf_GTA_type"/>
    <property type="match status" value="1"/>
</dbReference>
<dbReference type="EMBL" id="CP099464">
    <property type="protein sequence ID" value="UUO13751.1"/>
    <property type="molecule type" value="Genomic_DNA"/>
</dbReference>
<dbReference type="InterPro" id="IPR001173">
    <property type="entry name" value="Glyco_trans_2-like"/>
</dbReference>
<name>A0ABY5LP58_9CYAN</name>
<keyword evidence="3" id="KW-1185">Reference proteome</keyword>
<dbReference type="RefSeq" id="WP_257120511.1">
    <property type="nucleotide sequence ID" value="NZ_CP099464.1"/>
</dbReference>